<dbReference type="Proteomes" id="UP000658690">
    <property type="component" value="Unassembled WGS sequence"/>
</dbReference>
<evidence type="ECO:0000313" key="2">
    <source>
        <dbReference type="Proteomes" id="UP000658690"/>
    </source>
</evidence>
<name>A0ABX1ZEF9_9BACL</name>
<keyword evidence="2" id="KW-1185">Reference proteome</keyword>
<dbReference type="RefSeq" id="WP_171693677.1">
    <property type="nucleotide sequence ID" value="NZ_WHOC01000183.1"/>
</dbReference>
<dbReference type="EMBL" id="WHOC01000183">
    <property type="protein sequence ID" value="NOU90924.1"/>
    <property type="molecule type" value="Genomic_DNA"/>
</dbReference>
<reference evidence="1 2" key="1">
    <citation type="submission" date="2019-10" db="EMBL/GenBank/DDBJ databases">
        <title>Description of Paenibacillus choica sp. nov.</title>
        <authorList>
            <person name="Carlier A."/>
            <person name="Qi S."/>
        </authorList>
    </citation>
    <scope>NUCLEOTIDE SEQUENCE [LARGE SCALE GENOMIC DNA]</scope>
    <source>
        <strain evidence="1 2">LMG 31460</strain>
    </source>
</reference>
<dbReference type="InterPro" id="IPR029044">
    <property type="entry name" value="Nucleotide-diphossugar_trans"/>
</dbReference>
<gene>
    <name evidence="1" type="ORF">GC102_35140</name>
</gene>
<proteinExistence type="predicted"/>
<evidence type="ECO:0000313" key="1">
    <source>
        <dbReference type="EMBL" id="NOU90924.1"/>
    </source>
</evidence>
<protein>
    <submittedName>
        <fullName evidence="1">Uncharacterized protein</fullName>
    </submittedName>
</protein>
<accession>A0ABX1ZEF9</accession>
<dbReference type="SUPFAM" id="SSF53448">
    <property type="entry name" value="Nucleotide-diphospho-sugar transferases"/>
    <property type="match status" value="1"/>
</dbReference>
<organism evidence="1 2">
    <name type="scientific">Paenibacillus germinis</name>
    <dbReference type="NCBI Taxonomy" id="2654979"/>
    <lineage>
        <taxon>Bacteria</taxon>
        <taxon>Bacillati</taxon>
        <taxon>Bacillota</taxon>
        <taxon>Bacilli</taxon>
        <taxon>Bacillales</taxon>
        <taxon>Paenibacillaceae</taxon>
        <taxon>Paenibacillus</taxon>
    </lineage>
</organism>
<dbReference type="Gene3D" id="3.90.550.10">
    <property type="entry name" value="Spore Coat Polysaccharide Biosynthesis Protein SpsA, Chain A"/>
    <property type="match status" value="1"/>
</dbReference>
<sequence>MRRDVFERIGYFDEGFEIGNCEDDDYGLRAELLGLQLVVAGDTFVHHYGSKTMKNLKEQFAPVYEKNQIYYFDKWGNPSRALKEARQNDEGTAVAMCRFYANCVIVKGEDPTAYWVENGVRYPINSPVHVPITLVSQLELISWHAGPLISAADVLLKLAGLNNPTITEMSLRDNIIVTTPDGCKYQLQDGKLRSIVSPAAHRTWHLNQRWTVPISHEIASMYATGNPIIPCPAIRTLFRR</sequence>
<comment type="caution">
    <text evidence="1">The sequence shown here is derived from an EMBL/GenBank/DDBJ whole genome shotgun (WGS) entry which is preliminary data.</text>
</comment>